<accession>A0A1V9XV23</accession>
<gene>
    <name evidence="7" type="ORF">BIW11_00455</name>
</gene>
<dbReference type="PANTHER" id="PTHR16441">
    <property type="entry name" value="FIDIPIDINE"/>
    <property type="match status" value="1"/>
</dbReference>
<dbReference type="InterPro" id="IPR019159">
    <property type="entry name" value="CCDC93_CC"/>
</dbReference>
<dbReference type="InterPro" id="IPR039116">
    <property type="entry name" value="CCDC93"/>
</dbReference>
<evidence type="ECO:0000256" key="1">
    <source>
        <dbReference type="ARBA" id="ARBA00007219"/>
    </source>
</evidence>
<evidence type="ECO:0000256" key="2">
    <source>
        <dbReference type="ARBA" id="ARBA00016765"/>
    </source>
</evidence>
<keyword evidence="8" id="KW-1185">Reference proteome</keyword>
<dbReference type="OrthoDB" id="16092at2759"/>
<comment type="similarity">
    <text evidence="1">Belongs to the CCDC93 family.</text>
</comment>
<evidence type="ECO:0000256" key="3">
    <source>
        <dbReference type="ARBA" id="ARBA00023054"/>
    </source>
</evidence>
<dbReference type="Pfam" id="PF09762">
    <property type="entry name" value="CCDC93_CC"/>
    <property type="match status" value="1"/>
</dbReference>
<keyword evidence="3 4" id="KW-0175">Coiled coil</keyword>
<comment type="caution">
    <text evidence="7">The sequence shown here is derived from an EMBL/GenBank/DDBJ whole genome shotgun (WGS) entry which is preliminary data.</text>
</comment>
<dbReference type="InParanoid" id="A0A1V9XV23"/>
<feature type="domain" description="CCDC93 coiled-coil" evidence="5">
    <location>
        <begin position="162"/>
        <end position="545"/>
    </location>
</feature>
<dbReference type="Pfam" id="PF21673">
    <property type="entry name" value="CCDC93_N"/>
    <property type="match status" value="1"/>
</dbReference>
<feature type="domain" description="CCDC93 N-terminal" evidence="6">
    <location>
        <begin position="23"/>
        <end position="127"/>
    </location>
</feature>
<evidence type="ECO:0000256" key="4">
    <source>
        <dbReference type="SAM" id="Coils"/>
    </source>
</evidence>
<dbReference type="GO" id="GO:0006893">
    <property type="term" value="P:Golgi to plasma membrane transport"/>
    <property type="evidence" value="ECO:0007669"/>
    <property type="project" value="TreeGrafter"/>
</dbReference>
<evidence type="ECO:0000259" key="5">
    <source>
        <dbReference type="Pfam" id="PF09762"/>
    </source>
</evidence>
<evidence type="ECO:0000313" key="8">
    <source>
        <dbReference type="Proteomes" id="UP000192247"/>
    </source>
</evidence>
<evidence type="ECO:0000259" key="6">
    <source>
        <dbReference type="Pfam" id="PF21673"/>
    </source>
</evidence>
<feature type="coiled-coil region" evidence="4">
    <location>
        <begin position="343"/>
        <end position="405"/>
    </location>
</feature>
<sequence>MTLSVTAGGPVAGPNFREDELQAERGEEIVQLLLAAGYFRARIKGLSLFDKVVGGLVWCIQICAVDIEVELLFNENWNIGTKIALTEKIVRALRELQCPHPIEPHQIQGKDHIHVFPVVQWLVKRALETREQTAQYHSRFAQYQLEKNYGIALTSQPKPVEVYRPVRTYRHIAPDTLSKELLLDAVLLEYSQKETTGGQDDERSSAIAGEMRSVDHVSEVSQNIEEGTEKLKKLVGRREKEISEGVDEWRELRDGEEDEMERRKNRVLKEIGWRERRLEELREKVKERREEVKSARRRMEETREEAQRMRALKEKENEEKAFLDVCESLQVLDEMKKQEGEFKKECRRELERLQQMVAEEQRQGEDGGEESQAGDERIEQEFAQVSQMKVKIAKLNRQVGKLQRAIDQIPTRSELGQFQRRFVELHQQMADVHKETKQYYTMFNTMNDLCAYLEKEIGLLNSIQDNFTQAMGSSASREMFLGQVEASVQGIRQNRLKTEKRRHEAKMERDKLQYEYLRLVEKQRLYVKMVADFKEELRRNQALMASKSQQPLTE</sequence>
<evidence type="ECO:0000313" key="7">
    <source>
        <dbReference type="EMBL" id="OQR77356.1"/>
    </source>
</evidence>
<dbReference type="EMBL" id="MNPL01003634">
    <property type="protein sequence ID" value="OQR77356.1"/>
    <property type="molecule type" value="Genomic_DNA"/>
</dbReference>
<dbReference type="InterPro" id="IPR048747">
    <property type="entry name" value="CCDC93_N"/>
</dbReference>
<organism evidence="7 8">
    <name type="scientific">Tropilaelaps mercedesae</name>
    <dbReference type="NCBI Taxonomy" id="418985"/>
    <lineage>
        <taxon>Eukaryota</taxon>
        <taxon>Metazoa</taxon>
        <taxon>Ecdysozoa</taxon>
        <taxon>Arthropoda</taxon>
        <taxon>Chelicerata</taxon>
        <taxon>Arachnida</taxon>
        <taxon>Acari</taxon>
        <taxon>Parasitiformes</taxon>
        <taxon>Mesostigmata</taxon>
        <taxon>Gamasina</taxon>
        <taxon>Dermanyssoidea</taxon>
        <taxon>Laelapidae</taxon>
        <taxon>Tropilaelaps</taxon>
    </lineage>
</organism>
<dbReference type="AlphaFoldDB" id="A0A1V9XV23"/>
<feature type="coiled-coil region" evidence="4">
    <location>
        <begin position="246"/>
        <end position="319"/>
    </location>
</feature>
<reference evidence="7 8" key="1">
    <citation type="journal article" date="2017" name="Gigascience">
        <title>Draft genome of the honey bee ectoparasitic mite, Tropilaelaps mercedesae, is shaped by the parasitic life history.</title>
        <authorList>
            <person name="Dong X."/>
            <person name="Armstrong S.D."/>
            <person name="Xia D."/>
            <person name="Makepeace B.L."/>
            <person name="Darby A.C."/>
            <person name="Kadowaki T."/>
        </authorList>
    </citation>
    <scope>NUCLEOTIDE SEQUENCE [LARGE SCALE GENOMIC DNA]</scope>
    <source>
        <strain evidence="7">Wuxi-XJTLU</strain>
    </source>
</reference>
<proteinExistence type="inferred from homology"/>
<dbReference type="PANTHER" id="PTHR16441:SF0">
    <property type="entry name" value="COILED-COIL DOMAIN-CONTAINING PROTEIN 93"/>
    <property type="match status" value="1"/>
</dbReference>
<name>A0A1V9XV23_9ACAR</name>
<protein>
    <recommendedName>
        <fullName evidence="2">Coiled-coil domain-containing protein 93</fullName>
    </recommendedName>
</protein>
<dbReference type="STRING" id="418985.A0A1V9XV23"/>
<dbReference type="FunCoup" id="A0A1V9XV23">
    <property type="interactions" value="323"/>
</dbReference>
<dbReference type="Proteomes" id="UP000192247">
    <property type="component" value="Unassembled WGS sequence"/>
</dbReference>